<dbReference type="RefSeq" id="WP_093889900.1">
    <property type="nucleotide sequence ID" value="NZ_FOQY01000023.1"/>
</dbReference>
<reference evidence="4" key="1">
    <citation type="submission" date="2016-10" db="EMBL/GenBank/DDBJ databases">
        <authorList>
            <person name="Varghese N."/>
            <person name="Submissions S."/>
        </authorList>
    </citation>
    <scope>NUCLEOTIDE SEQUENCE [LARGE SCALE GENOMIC DNA]</scope>
    <source>
        <strain evidence="4">CGMCC 4.2126</strain>
    </source>
</reference>
<proteinExistence type="predicted"/>
<accession>A0A1I3YUC3</accession>
<dbReference type="NCBIfam" id="TIGR03668">
    <property type="entry name" value="Rv0121_F420"/>
    <property type="match status" value="1"/>
</dbReference>
<evidence type="ECO:0000259" key="2">
    <source>
        <dbReference type="Pfam" id="PF01243"/>
    </source>
</evidence>
<evidence type="ECO:0000313" key="3">
    <source>
        <dbReference type="EMBL" id="SFK35438.1"/>
    </source>
</evidence>
<gene>
    <name evidence="3" type="ORF">SAMN05216275_1239</name>
</gene>
<dbReference type="InterPro" id="IPR011576">
    <property type="entry name" value="Pyridox_Oxase_N"/>
</dbReference>
<protein>
    <submittedName>
        <fullName evidence="3">PPOX class probable F420-dependent enzyme, Rv0121 family</fullName>
    </submittedName>
</protein>
<dbReference type="GO" id="GO:0005829">
    <property type="term" value="C:cytosol"/>
    <property type="evidence" value="ECO:0007669"/>
    <property type="project" value="TreeGrafter"/>
</dbReference>
<dbReference type="InterPro" id="IPR019967">
    <property type="entry name" value="F420-dep_enz_PPOX_Rv0121"/>
</dbReference>
<dbReference type="PANTHER" id="PTHR35176">
    <property type="entry name" value="HEME OXYGENASE HI_0854-RELATED"/>
    <property type="match status" value="1"/>
</dbReference>
<dbReference type="GO" id="GO:0070967">
    <property type="term" value="F:coenzyme F420 binding"/>
    <property type="evidence" value="ECO:0007669"/>
    <property type="project" value="TreeGrafter"/>
</dbReference>
<dbReference type="AlphaFoldDB" id="A0A1I3YUC3"/>
<dbReference type="GeneID" id="96301252"/>
<keyword evidence="1" id="KW-0560">Oxidoreductase</keyword>
<dbReference type="PANTHER" id="PTHR35176:SF2">
    <property type="entry name" value="F420H(2)-DEPENDENT REDUCTASE RV1155"/>
    <property type="match status" value="1"/>
</dbReference>
<evidence type="ECO:0000313" key="4">
    <source>
        <dbReference type="Proteomes" id="UP000199111"/>
    </source>
</evidence>
<feature type="domain" description="Pyridoxamine 5'-phosphate oxidase N-terminal" evidence="2">
    <location>
        <begin position="5"/>
        <end position="133"/>
    </location>
</feature>
<name>A0A1I3YUC3_9ACTN</name>
<sequence>MDELQARARFRDARVARLATADARGRPHLVPVTFDLDGDTVAFAVDHKPKRTTDLRRLRNIAANDRVCLLVDHYDDDWTRLWWVRADGRARVAGDGADRERALARLAERYPQYRDRPPRGPVVLIAVESWTGWSYEG</sequence>
<keyword evidence="4" id="KW-1185">Reference proteome</keyword>
<dbReference type="Proteomes" id="UP000199111">
    <property type="component" value="Unassembled WGS sequence"/>
</dbReference>
<dbReference type="GO" id="GO:0016627">
    <property type="term" value="F:oxidoreductase activity, acting on the CH-CH group of donors"/>
    <property type="evidence" value="ECO:0007669"/>
    <property type="project" value="TreeGrafter"/>
</dbReference>
<dbReference type="SUPFAM" id="SSF50475">
    <property type="entry name" value="FMN-binding split barrel"/>
    <property type="match status" value="1"/>
</dbReference>
<dbReference type="Gene3D" id="2.30.110.10">
    <property type="entry name" value="Electron Transport, Fmn-binding Protein, Chain A"/>
    <property type="match status" value="1"/>
</dbReference>
<evidence type="ECO:0000256" key="1">
    <source>
        <dbReference type="ARBA" id="ARBA00023002"/>
    </source>
</evidence>
<dbReference type="InterPro" id="IPR052019">
    <property type="entry name" value="F420H2_bilvrd_red/Heme_oxyg"/>
</dbReference>
<dbReference type="InterPro" id="IPR012349">
    <property type="entry name" value="Split_barrel_FMN-bd"/>
</dbReference>
<dbReference type="Pfam" id="PF01243">
    <property type="entry name" value="PNPOx_N"/>
    <property type="match status" value="1"/>
</dbReference>
<organism evidence="3 4">
    <name type="scientific">Streptosporangium canum</name>
    <dbReference type="NCBI Taxonomy" id="324952"/>
    <lineage>
        <taxon>Bacteria</taxon>
        <taxon>Bacillati</taxon>
        <taxon>Actinomycetota</taxon>
        <taxon>Actinomycetes</taxon>
        <taxon>Streptosporangiales</taxon>
        <taxon>Streptosporangiaceae</taxon>
        <taxon>Streptosporangium</taxon>
    </lineage>
</organism>
<dbReference type="EMBL" id="FOQY01000023">
    <property type="protein sequence ID" value="SFK35438.1"/>
    <property type="molecule type" value="Genomic_DNA"/>
</dbReference>